<organism evidence="2 3">
    <name type="scientific">Lasallia pustulata</name>
    <dbReference type="NCBI Taxonomy" id="136370"/>
    <lineage>
        <taxon>Eukaryota</taxon>
        <taxon>Fungi</taxon>
        <taxon>Dikarya</taxon>
        <taxon>Ascomycota</taxon>
        <taxon>Pezizomycotina</taxon>
        <taxon>Lecanoromycetes</taxon>
        <taxon>OSLEUM clade</taxon>
        <taxon>Umbilicariomycetidae</taxon>
        <taxon>Umbilicariales</taxon>
        <taxon>Umbilicariaceae</taxon>
        <taxon>Lasallia</taxon>
    </lineage>
</organism>
<reference evidence="2 3" key="1">
    <citation type="submission" date="2019-09" db="EMBL/GenBank/DDBJ databases">
        <title>The hologenome of the rock-dwelling lichen Lasallia pustulata.</title>
        <authorList>
            <person name="Greshake Tzovaras B."/>
            <person name="Segers F."/>
            <person name="Bicker A."/>
            <person name="Dal Grande F."/>
            <person name="Otte J."/>
            <person name="Hankeln T."/>
            <person name="Schmitt I."/>
            <person name="Ebersberger I."/>
        </authorList>
    </citation>
    <scope>NUCLEOTIDE SEQUENCE [LARGE SCALE GENOMIC DNA]</scope>
    <source>
        <strain evidence="2">A1-1</strain>
    </source>
</reference>
<feature type="chain" id="PRO_5024404348" description="Ecp2 effector protein domain-containing protein" evidence="1">
    <location>
        <begin position="21"/>
        <end position="182"/>
    </location>
</feature>
<sequence>MRLSDLFLALALYLVAPIISSPLTPRAQVCMNDQNTIAGTVFQPRDLPDTPSLHIRERIPIPCVWCQIGGATYIIVTQCLQYQPPYTAVAQTDLLQETLDALERLLIMEGDHILTGGNYEYLRDGMIVEAYNVNNHQLTLGVLRSSLSALRSFITAYQVVGTIVLNIYDGANWVGWGSIRYA</sequence>
<keyword evidence="1" id="KW-0732">Signal</keyword>
<evidence type="ECO:0000313" key="2">
    <source>
        <dbReference type="EMBL" id="KAA6407907.1"/>
    </source>
</evidence>
<evidence type="ECO:0008006" key="4">
    <source>
        <dbReference type="Google" id="ProtNLM"/>
    </source>
</evidence>
<comment type="caution">
    <text evidence="2">The sequence shown here is derived from an EMBL/GenBank/DDBJ whole genome shotgun (WGS) entry which is preliminary data.</text>
</comment>
<dbReference type="Proteomes" id="UP000324767">
    <property type="component" value="Unassembled WGS sequence"/>
</dbReference>
<evidence type="ECO:0000313" key="3">
    <source>
        <dbReference type="Proteomes" id="UP000324767"/>
    </source>
</evidence>
<dbReference type="AlphaFoldDB" id="A0A5M8PF29"/>
<evidence type="ECO:0000256" key="1">
    <source>
        <dbReference type="SAM" id="SignalP"/>
    </source>
</evidence>
<protein>
    <recommendedName>
        <fullName evidence="4">Ecp2 effector protein domain-containing protein</fullName>
    </recommendedName>
</protein>
<name>A0A5M8PF29_9LECA</name>
<gene>
    <name evidence="2" type="ORF">FRX48_08258</name>
</gene>
<feature type="signal peptide" evidence="1">
    <location>
        <begin position="1"/>
        <end position="20"/>
    </location>
</feature>
<accession>A0A5M8PF29</accession>
<proteinExistence type="predicted"/>
<dbReference type="EMBL" id="VXIT01000015">
    <property type="protein sequence ID" value="KAA6407907.1"/>
    <property type="molecule type" value="Genomic_DNA"/>
</dbReference>